<feature type="compositionally biased region" description="Basic residues" evidence="2">
    <location>
        <begin position="19"/>
        <end position="28"/>
    </location>
</feature>
<gene>
    <name evidence="4" type="ORF">SAMN05216188_13021</name>
</gene>
<feature type="compositionally biased region" description="Low complexity" evidence="2">
    <location>
        <begin position="318"/>
        <end position="330"/>
    </location>
</feature>
<dbReference type="RefSeq" id="WP_089960897.1">
    <property type="nucleotide sequence ID" value="NZ_FOFR01000030.1"/>
</dbReference>
<evidence type="ECO:0000256" key="2">
    <source>
        <dbReference type="SAM" id="MobiDB-lite"/>
    </source>
</evidence>
<feature type="compositionally biased region" description="Pro residues" evidence="2">
    <location>
        <begin position="224"/>
        <end position="252"/>
    </location>
</feature>
<feature type="region of interest" description="Disordered" evidence="2">
    <location>
        <begin position="1"/>
        <end position="28"/>
    </location>
</feature>
<accession>A0A1H9W3G0</accession>
<organism evidence="4 5">
    <name type="scientific">Lentzea xinjiangensis</name>
    <dbReference type="NCBI Taxonomy" id="402600"/>
    <lineage>
        <taxon>Bacteria</taxon>
        <taxon>Bacillati</taxon>
        <taxon>Actinomycetota</taxon>
        <taxon>Actinomycetes</taxon>
        <taxon>Pseudonocardiales</taxon>
        <taxon>Pseudonocardiaceae</taxon>
        <taxon>Lentzea</taxon>
    </lineage>
</organism>
<feature type="compositionally biased region" description="Basic and acidic residues" evidence="2">
    <location>
        <begin position="1"/>
        <end position="15"/>
    </location>
</feature>
<dbReference type="Gene3D" id="1.20.1260.20">
    <property type="entry name" value="PPE superfamily"/>
    <property type="match status" value="1"/>
</dbReference>
<feature type="compositionally biased region" description="Basic and acidic residues" evidence="2">
    <location>
        <begin position="379"/>
        <end position="396"/>
    </location>
</feature>
<dbReference type="SUPFAM" id="SSF140459">
    <property type="entry name" value="PE/PPE dimer-like"/>
    <property type="match status" value="1"/>
</dbReference>
<evidence type="ECO:0000313" key="4">
    <source>
        <dbReference type="EMBL" id="SES28043.1"/>
    </source>
</evidence>
<feature type="domain" description="PPE" evidence="3">
    <location>
        <begin position="71"/>
        <end position="208"/>
    </location>
</feature>
<dbReference type="InterPro" id="IPR038332">
    <property type="entry name" value="PPE_sf"/>
</dbReference>
<proteinExistence type="inferred from homology"/>
<dbReference type="AlphaFoldDB" id="A0A1H9W3G0"/>
<dbReference type="EMBL" id="FOFR01000030">
    <property type="protein sequence ID" value="SES28043.1"/>
    <property type="molecule type" value="Genomic_DNA"/>
</dbReference>
<protein>
    <submittedName>
        <fullName evidence="4">PPE family protein</fullName>
    </submittedName>
</protein>
<evidence type="ECO:0000313" key="5">
    <source>
        <dbReference type="Proteomes" id="UP000199352"/>
    </source>
</evidence>
<dbReference type="STRING" id="402600.SAMN05216188_13021"/>
<dbReference type="Pfam" id="PF00823">
    <property type="entry name" value="PPE"/>
    <property type="match status" value="1"/>
</dbReference>
<sequence>MSSRDKGYFTEEHRPTAKQVRRQKRLRAQRRANLREDAFDSGTIRWEAYTHQQMWDMVHSADLPGMSVRSGQWQDLAPKLRGTSRSVQDVVNRLTGSWRGPSAELAAQAASALTSWGEAVGDSAEKVAAGLETYTTVLQETKRRLPEPVHYWAERHFKEGYDVKVVDGPQGLHLLEQLTDDHMPTKLEARNAKAEAVAVMQVYENESRSTRGTLPVFDTAPATAQPPGPVTPPPPPARPIPLPEPGPEAAPRPPERVPVPDVRPPGADNTDSTTVSAFGPTGGTNGVHGATPGVFGGATSGAPGSAVLGSAGPGSAGPGSAVPGSAVPGSAGPGTPGGATGVLGQQTGRATAAGLSGRGATGVPGGPGYGMMPPPAGAGRDEERHHPNRYAEKMDLLDDIPPGAPPVLGG</sequence>
<feature type="compositionally biased region" description="Gly residues" evidence="2">
    <location>
        <begin position="331"/>
        <end position="341"/>
    </location>
</feature>
<dbReference type="InterPro" id="IPR000030">
    <property type="entry name" value="PPE_dom"/>
</dbReference>
<evidence type="ECO:0000259" key="3">
    <source>
        <dbReference type="Pfam" id="PF00823"/>
    </source>
</evidence>
<dbReference type="OrthoDB" id="3674905at2"/>
<evidence type="ECO:0000256" key="1">
    <source>
        <dbReference type="ARBA" id="ARBA00010652"/>
    </source>
</evidence>
<feature type="region of interest" description="Disordered" evidence="2">
    <location>
        <begin position="309"/>
        <end position="410"/>
    </location>
</feature>
<comment type="similarity">
    <text evidence="1">Belongs to the mycobacterial PPE family.</text>
</comment>
<feature type="compositionally biased region" description="Gly residues" evidence="2">
    <location>
        <begin position="356"/>
        <end position="369"/>
    </location>
</feature>
<reference evidence="5" key="1">
    <citation type="submission" date="2016-10" db="EMBL/GenBank/DDBJ databases">
        <authorList>
            <person name="Varghese N."/>
            <person name="Submissions S."/>
        </authorList>
    </citation>
    <scope>NUCLEOTIDE SEQUENCE [LARGE SCALE GENOMIC DNA]</scope>
    <source>
        <strain evidence="5">CGMCC 4.3525</strain>
    </source>
</reference>
<name>A0A1H9W3G0_9PSEU</name>
<dbReference type="Proteomes" id="UP000199352">
    <property type="component" value="Unassembled WGS sequence"/>
</dbReference>
<keyword evidence="5" id="KW-1185">Reference proteome</keyword>
<feature type="region of interest" description="Disordered" evidence="2">
    <location>
        <begin position="205"/>
        <end position="296"/>
    </location>
</feature>